<evidence type="ECO:0000313" key="3">
    <source>
        <dbReference type="Proteomes" id="UP000682403"/>
    </source>
</evidence>
<dbReference type="InterPro" id="IPR052539">
    <property type="entry name" value="MGD_biosynthesis_adapter"/>
</dbReference>
<name>A0ABS5LF00_9BACI</name>
<dbReference type="InterPro" id="IPR004435">
    <property type="entry name" value="MobB_dom"/>
</dbReference>
<keyword evidence="3" id="KW-1185">Reference proteome</keyword>
<evidence type="ECO:0000313" key="2">
    <source>
        <dbReference type="EMBL" id="MBS2969179.1"/>
    </source>
</evidence>
<organism evidence="2 3">
    <name type="scientific">Metabacillus flavus</name>
    <dbReference type="NCBI Taxonomy" id="2823519"/>
    <lineage>
        <taxon>Bacteria</taxon>
        <taxon>Bacillati</taxon>
        <taxon>Bacillota</taxon>
        <taxon>Bacilli</taxon>
        <taxon>Bacillales</taxon>
        <taxon>Bacillaceae</taxon>
        <taxon>Metabacillus</taxon>
    </lineage>
</organism>
<evidence type="ECO:0000259" key="1">
    <source>
        <dbReference type="Pfam" id="PF03205"/>
    </source>
</evidence>
<proteinExistence type="predicted"/>
<dbReference type="Gene3D" id="3.40.50.300">
    <property type="entry name" value="P-loop containing nucleotide triphosphate hydrolases"/>
    <property type="match status" value="1"/>
</dbReference>
<dbReference type="Pfam" id="PF03205">
    <property type="entry name" value="MobB"/>
    <property type="match status" value="1"/>
</dbReference>
<reference evidence="2 3" key="1">
    <citation type="submission" date="2021-04" db="EMBL/GenBank/DDBJ databases">
        <title>Metabacillus sp. strain KIGAM252 whole genome sequence.</title>
        <authorList>
            <person name="Seo M.-J."/>
            <person name="Cho E.-S."/>
            <person name="Hwang C.Y."/>
            <person name="Yoon D.J."/>
        </authorList>
    </citation>
    <scope>NUCLEOTIDE SEQUENCE [LARGE SCALE GENOMIC DNA]</scope>
    <source>
        <strain evidence="2 3">KIGAM252</strain>
    </source>
</reference>
<dbReference type="EMBL" id="JAGVRK010000001">
    <property type="protein sequence ID" value="MBS2969179.1"/>
    <property type="molecule type" value="Genomic_DNA"/>
</dbReference>
<sequence length="178" mass="19791">MAMGKHCAILQITGYQNSGKTTLMKKLIARAAEQGLAAGSLKHHGHGGTPDLPVKDSTDHFKAGAIVSGAEGEGTVQLSARLGNDQLHRLIELYSYFDLDVLFIEGYKKEPFPKVLLISKEEDLPLVHELQAIVCVISSSCVHKNHFPGMNHFYIEEEDLYLDFLMKEVTNQNERDII</sequence>
<dbReference type="Proteomes" id="UP000682403">
    <property type="component" value="Unassembled WGS sequence"/>
</dbReference>
<dbReference type="NCBIfam" id="TIGR00176">
    <property type="entry name" value="mobB"/>
    <property type="match status" value="1"/>
</dbReference>
<feature type="domain" description="Molybdopterin-guanine dinucleotide biosynthesis protein B (MobB)" evidence="1">
    <location>
        <begin position="9"/>
        <end position="138"/>
    </location>
</feature>
<protein>
    <submittedName>
        <fullName evidence="2">Molybdopterin-guanine dinucleotide biosynthesis protein B</fullName>
    </submittedName>
</protein>
<gene>
    <name evidence="2" type="primary">mobB</name>
    <name evidence="2" type="ORF">J9317_10435</name>
</gene>
<dbReference type="SUPFAM" id="SSF52540">
    <property type="entry name" value="P-loop containing nucleoside triphosphate hydrolases"/>
    <property type="match status" value="1"/>
</dbReference>
<comment type="caution">
    <text evidence="2">The sequence shown here is derived from an EMBL/GenBank/DDBJ whole genome shotgun (WGS) entry which is preliminary data.</text>
</comment>
<dbReference type="InterPro" id="IPR027417">
    <property type="entry name" value="P-loop_NTPase"/>
</dbReference>
<dbReference type="PANTHER" id="PTHR40072">
    <property type="entry name" value="MOLYBDOPTERIN-GUANINE DINUCLEOTIDE BIOSYNTHESIS ADAPTER PROTEIN-RELATED"/>
    <property type="match status" value="1"/>
</dbReference>
<dbReference type="PANTHER" id="PTHR40072:SF1">
    <property type="entry name" value="MOLYBDOPTERIN-GUANINE DINUCLEOTIDE BIOSYNTHESIS ADAPTER PROTEIN"/>
    <property type="match status" value="1"/>
</dbReference>
<accession>A0ABS5LF00</accession>